<proteinExistence type="predicted"/>
<reference evidence="1" key="1">
    <citation type="submission" date="2021-02" db="EMBL/GenBank/DDBJ databases">
        <authorList>
            <person name="Dougan E. K."/>
            <person name="Rhodes N."/>
            <person name="Thang M."/>
            <person name="Chan C."/>
        </authorList>
    </citation>
    <scope>NUCLEOTIDE SEQUENCE</scope>
</reference>
<sequence>MAGVADPAIPQPHAIYVGYNERRHRTCTGMCMDSKRSVFVDEGLHVRSEDVAFQHGVTCRTGAGTTQLKLLHLVD</sequence>
<name>A0A812PD99_SYMPI</name>
<gene>
    <name evidence="1" type="ORF">SPIL2461_LOCUS8190</name>
</gene>
<dbReference type="AlphaFoldDB" id="A0A812PD99"/>
<organism evidence="1 2">
    <name type="scientific">Symbiodinium pilosum</name>
    <name type="common">Dinoflagellate</name>
    <dbReference type="NCBI Taxonomy" id="2952"/>
    <lineage>
        <taxon>Eukaryota</taxon>
        <taxon>Sar</taxon>
        <taxon>Alveolata</taxon>
        <taxon>Dinophyceae</taxon>
        <taxon>Suessiales</taxon>
        <taxon>Symbiodiniaceae</taxon>
        <taxon>Symbiodinium</taxon>
    </lineage>
</organism>
<comment type="caution">
    <text evidence="1">The sequence shown here is derived from an EMBL/GenBank/DDBJ whole genome shotgun (WGS) entry which is preliminary data.</text>
</comment>
<dbReference type="OrthoDB" id="439661at2759"/>
<accession>A0A812PD99</accession>
<evidence type="ECO:0000313" key="1">
    <source>
        <dbReference type="EMBL" id="CAE7345779.1"/>
    </source>
</evidence>
<keyword evidence="2" id="KW-1185">Reference proteome</keyword>
<protein>
    <submittedName>
        <fullName evidence="1">Uncharacterized protein</fullName>
    </submittedName>
</protein>
<dbReference type="EMBL" id="CAJNIZ010013258">
    <property type="protein sequence ID" value="CAE7345779.1"/>
    <property type="molecule type" value="Genomic_DNA"/>
</dbReference>
<evidence type="ECO:0000313" key="2">
    <source>
        <dbReference type="Proteomes" id="UP000649617"/>
    </source>
</evidence>
<dbReference type="Proteomes" id="UP000649617">
    <property type="component" value="Unassembled WGS sequence"/>
</dbReference>